<evidence type="ECO:0000313" key="1">
    <source>
        <dbReference type="EMBL" id="SEQ82249.1"/>
    </source>
</evidence>
<dbReference type="EMBL" id="FOGG01000001">
    <property type="protein sequence ID" value="SEQ82249.1"/>
    <property type="molecule type" value="Genomic_DNA"/>
</dbReference>
<name>A0A1H9J692_9SPHI</name>
<accession>A0A1H9J692</accession>
<organism evidence="1 2">
    <name type="scientific">Pedobacter rhizosphaerae</name>
    <dbReference type="NCBI Taxonomy" id="390241"/>
    <lineage>
        <taxon>Bacteria</taxon>
        <taxon>Pseudomonadati</taxon>
        <taxon>Bacteroidota</taxon>
        <taxon>Sphingobacteriia</taxon>
        <taxon>Sphingobacteriales</taxon>
        <taxon>Sphingobacteriaceae</taxon>
        <taxon>Pedobacter</taxon>
    </lineage>
</organism>
<evidence type="ECO:0000313" key="2">
    <source>
        <dbReference type="Proteomes" id="UP000199572"/>
    </source>
</evidence>
<gene>
    <name evidence="1" type="ORF">SAMN04488023_101232</name>
</gene>
<protein>
    <submittedName>
        <fullName evidence="1">Uncharacterized protein</fullName>
    </submittedName>
</protein>
<reference evidence="2" key="1">
    <citation type="submission" date="2016-10" db="EMBL/GenBank/DDBJ databases">
        <authorList>
            <person name="Varghese N."/>
            <person name="Submissions S."/>
        </authorList>
    </citation>
    <scope>NUCLEOTIDE SEQUENCE [LARGE SCALE GENOMIC DNA]</scope>
    <source>
        <strain evidence="2">DSM 18610</strain>
    </source>
</reference>
<proteinExistence type="predicted"/>
<dbReference type="Proteomes" id="UP000199572">
    <property type="component" value="Unassembled WGS sequence"/>
</dbReference>
<keyword evidence="2" id="KW-1185">Reference proteome</keyword>
<dbReference type="AlphaFoldDB" id="A0A1H9J692"/>
<sequence length="50" mass="6085">MRVVLPFYRKFSVMPIKRRVKFTEYHKLREIQVSKGLESFCLKTIRKIAI</sequence>